<dbReference type="GO" id="GO:0016787">
    <property type="term" value="F:hydrolase activity"/>
    <property type="evidence" value="ECO:0007669"/>
    <property type="project" value="UniProtKB-KW"/>
</dbReference>
<dbReference type="RefSeq" id="WP_015319469.1">
    <property type="nucleotide sequence ID" value="NC_019974.1"/>
</dbReference>
<evidence type="ECO:0000313" key="4">
    <source>
        <dbReference type="Proteomes" id="UP000010878"/>
    </source>
</evidence>
<dbReference type="SUPFAM" id="SSF56235">
    <property type="entry name" value="N-terminal nucleophile aminohydrolases (Ntn hydrolases)"/>
    <property type="match status" value="1"/>
</dbReference>
<dbReference type="InterPro" id="IPR047794">
    <property type="entry name" value="C45_proenzyme-like"/>
</dbReference>
<feature type="domain" description="Peptidase C45 hydrolase" evidence="2">
    <location>
        <begin position="132"/>
        <end position="317"/>
    </location>
</feature>
<feature type="region of interest" description="Disordered" evidence="1">
    <location>
        <begin position="313"/>
        <end position="333"/>
    </location>
</feature>
<dbReference type="KEGG" id="nou:Natoc_0131"/>
<evidence type="ECO:0000313" key="3">
    <source>
        <dbReference type="EMBL" id="AGB36011.1"/>
    </source>
</evidence>
<dbReference type="InterPro" id="IPR029055">
    <property type="entry name" value="Ntn_hydrolases_N"/>
</dbReference>
<keyword evidence="3" id="KW-0378">Hydrolase</keyword>
<dbReference type="InterPro" id="IPR005079">
    <property type="entry name" value="Peptidase_C45_hydrolase"/>
</dbReference>
<dbReference type="AlphaFoldDB" id="L0JTE3"/>
<dbReference type="InterPro" id="IPR047801">
    <property type="entry name" value="Peptidase_C45"/>
</dbReference>
<sequence length="389" mass="43097">MDELIADVDTFAEQARRRAATEREAVEWAVDELATAIDERGVEIEPLLEYGRRSRESLPDRHRRAYEAMAAEFDVDPAVYDVYVFAYSELCEELADGDGRSEKNPKGCTNVLVAPSAVDPEPPIDTGSTSRGALVLKNRDIAGWGTRPKSIVEQPPLDDYYGFLTVDTCGTISIFKGVNDQGLVAANTYIDSERDDVDPENQLRNGTVIRIVLEECATVAEARAMLESVPTRHLCGQTLFLADETDAVLLEIDPVAERIAVDDDPVVARTNHFVLSESTETESSTKRRERALSLLEDAERIDRNDLWQFAQDHENGPGDDSICRHPEPETDEPHAFGQLTTASTAVLEGGSPTIEVAMGNPCAADRTRCSFGEEIPTELRTGRRWLDRR</sequence>
<dbReference type="OrthoDB" id="175578at2157"/>
<proteinExistence type="predicted"/>
<accession>L0JTE3</accession>
<name>L0JTE3_9EURY</name>
<keyword evidence="4" id="KW-1185">Reference proteome</keyword>
<dbReference type="Proteomes" id="UP000010878">
    <property type="component" value="Chromosome"/>
</dbReference>
<organism evidence="3 4">
    <name type="scientific">Natronococcus occultus SP4</name>
    <dbReference type="NCBI Taxonomy" id="694430"/>
    <lineage>
        <taxon>Archaea</taxon>
        <taxon>Methanobacteriati</taxon>
        <taxon>Methanobacteriota</taxon>
        <taxon>Stenosarchaea group</taxon>
        <taxon>Halobacteria</taxon>
        <taxon>Halobacteriales</taxon>
        <taxon>Natrialbaceae</taxon>
        <taxon>Natronococcus</taxon>
    </lineage>
</organism>
<reference evidence="3 4" key="1">
    <citation type="submission" date="2012-11" db="EMBL/GenBank/DDBJ databases">
        <title>FINISHED of Natronococcus occultus SP4, DSM 3396.</title>
        <authorList>
            <consortium name="DOE Joint Genome Institute"/>
            <person name="Eisen J."/>
            <person name="Huntemann M."/>
            <person name="Wei C.-L."/>
            <person name="Han J."/>
            <person name="Detter J.C."/>
            <person name="Han C."/>
            <person name="Tapia R."/>
            <person name="Chen A."/>
            <person name="Kyrpides N."/>
            <person name="Mavromatis K."/>
            <person name="Markowitz V."/>
            <person name="Szeto E."/>
            <person name="Ivanova N."/>
            <person name="Mikhailova N."/>
            <person name="Ovchinnikova G."/>
            <person name="Pagani I."/>
            <person name="Pati A."/>
            <person name="Goodwin L."/>
            <person name="Nordberg H.P."/>
            <person name="Cantor M.N."/>
            <person name="Hua S.X."/>
            <person name="Woyke T."/>
            <person name="Eisen J."/>
            <person name="Klenk H.-P."/>
            <person name="Klenk H.-P."/>
        </authorList>
    </citation>
    <scope>NUCLEOTIDE SEQUENCE [LARGE SCALE GENOMIC DNA]</scope>
    <source>
        <strain evidence="3 4">SP4</strain>
    </source>
</reference>
<dbReference type="PANTHER" id="PTHR34180:SF1">
    <property type="entry name" value="BETA-ALANYL-DOPAMINE_CARCININE HYDROLASE"/>
    <property type="match status" value="1"/>
</dbReference>
<gene>
    <name evidence="3" type="ORF">Natoc_0131</name>
</gene>
<evidence type="ECO:0000256" key="1">
    <source>
        <dbReference type="SAM" id="MobiDB-lite"/>
    </source>
</evidence>
<dbReference type="eggNOG" id="arCOG10445">
    <property type="taxonomic scope" value="Archaea"/>
</dbReference>
<dbReference type="Gene3D" id="3.60.60.10">
    <property type="entry name" value="Penicillin V Acylase, Chain A"/>
    <property type="match status" value="1"/>
</dbReference>
<dbReference type="PANTHER" id="PTHR34180">
    <property type="entry name" value="PEPTIDASE C45"/>
    <property type="match status" value="1"/>
</dbReference>
<dbReference type="Pfam" id="PF03417">
    <property type="entry name" value="AAT"/>
    <property type="match status" value="1"/>
</dbReference>
<evidence type="ECO:0000259" key="2">
    <source>
        <dbReference type="Pfam" id="PF03417"/>
    </source>
</evidence>
<dbReference type="HOGENOM" id="CLU_709069_0_0_2"/>
<dbReference type="NCBIfam" id="NF040521">
    <property type="entry name" value="C45_proenzyme"/>
    <property type="match status" value="1"/>
</dbReference>
<dbReference type="GeneID" id="14405159"/>
<protein>
    <submittedName>
        <fullName evidence="3">Putative choloylglycine hydrolase</fullName>
    </submittedName>
</protein>
<dbReference type="EMBL" id="CP003929">
    <property type="protein sequence ID" value="AGB36011.1"/>
    <property type="molecule type" value="Genomic_DNA"/>
</dbReference>